<dbReference type="RefSeq" id="WP_188364483.1">
    <property type="nucleotide sequence ID" value="NZ_BAABJF010000017.1"/>
</dbReference>
<dbReference type="Pfam" id="PF03695">
    <property type="entry name" value="UPF0149"/>
    <property type="match status" value="1"/>
</dbReference>
<keyword evidence="3" id="KW-1185">Reference proteome</keyword>
<dbReference type="SUPFAM" id="SSF101327">
    <property type="entry name" value="YgfB-like"/>
    <property type="match status" value="1"/>
</dbReference>
<comment type="caution">
    <text evidence="2">The sequence shown here is derived from an EMBL/GenBank/DDBJ whole genome shotgun (WGS) entry which is preliminary data.</text>
</comment>
<organism evidence="2 3">
    <name type="scientific">Marinicella pacifica</name>
    <dbReference type="NCBI Taxonomy" id="1171543"/>
    <lineage>
        <taxon>Bacteria</taxon>
        <taxon>Pseudomonadati</taxon>
        <taxon>Pseudomonadota</taxon>
        <taxon>Gammaproteobacteria</taxon>
        <taxon>Lysobacterales</taxon>
        <taxon>Marinicellaceae</taxon>
        <taxon>Marinicella</taxon>
    </lineage>
</organism>
<dbReference type="Gene3D" id="1.20.120.740">
    <property type="entry name" value="YgfB uncharacterised protein family UPF0149, PF03695"/>
    <property type="match status" value="1"/>
</dbReference>
<dbReference type="PANTHER" id="PTHR37528">
    <property type="entry name" value="UPF0149 PROTEIN YGFB"/>
    <property type="match status" value="1"/>
</dbReference>
<dbReference type="PANTHER" id="PTHR37528:SF1">
    <property type="entry name" value="UPF0149 PROTEIN YGFB"/>
    <property type="match status" value="1"/>
</dbReference>
<proteinExistence type="inferred from homology"/>
<dbReference type="InterPro" id="IPR036255">
    <property type="entry name" value="YgfB-like_sf"/>
</dbReference>
<comment type="similarity">
    <text evidence="1">Belongs to the UPF0149 family.</text>
</comment>
<protein>
    <submittedName>
        <fullName evidence="2">UPF0149 protein</fullName>
    </submittedName>
</protein>
<evidence type="ECO:0000313" key="3">
    <source>
        <dbReference type="Proteomes" id="UP000605253"/>
    </source>
</evidence>
<reference evidence="2" key="1">
    <citation type="journal article" date="2014" name="Int. J. Syst. Evol. Microbiol.">
        <title>Complete genome sequence of Corynebacterium casei LMG S-19264T (=DSM 44701T), isolated from a smear-ripened cheese.</title>
        <authorList>
            <consortium name="US DOE Joint Genome Institute (JGI-PGF)"/>
            <person name="Walter F."/>
            <person name="Albersmeier A."/>
            <person name="Kalinowski J."/>
            <person name="Ruckert C."/>
        </authorList>
    </citation>
    <scope>NUCLEOTIDE SEQUENCE</scope>
    <source>
        <strain evidence="2">CGMCC 1.12181</strain>
    </source>
</reference>
<sequence length="182" mass="20415">MQIPYQAFAEHLKSLEVLASPAELHAQASAMLCFNAETQYQQWLQLTMADFCLSETTPQAVSEVFSAVFELAQKELKDNDYGYHLILPDDHDDLSVRLKAVSDWVQAFISGLGQAGFSQVGLSAESREFMADLNAIGQMDNQVEGLESDEMDYQQVVEYIRCGVMLLYTELNHIQPGAQRLN</sequence>
<dbReference type="Proteomes" id="UP000605253">
    <property type="component" value="Unassembled WGS sequence"/>
</dbReference>
<reference evidence="2" key="2">
    <citation type="submission" date="2020-09" db="EMBL/GenBank/DDBJ databases">
        <authorList>
            <person name="Sun Q."/>
            <person name="Zhou Y."/>
        </authorList>
    </citation>
    <scope>NUCLEOTIDE SEQUENCE</scope>
    <source>
        <strain evidence="2">CGMCC 1.12181</strain>
    </source>
</reference>
<gene>
    <name evidence="2" type="ORF">GCM10011365_08850</name>
</gene>
<dbReference type="EMBL" id="BMEO01000003">
    <property type="protein sequence ID" value="GGF89943.1"/>
    <property type="molecule type" value="Genomic_DNA"/>
</dbReference>
<evidence type="ECO:0000256" key="1">
    <source>
        <dbReference type="ARBA" id="ARBA00038308"/>
    </source>
</evidence>
<dbReference type="GO" id="GO:0005829">
    <property type="term" value="C:cytosol"/>
    <property type="evidence" value="ECO:0007669"/>
    <property type="project" value="TreeGrafter"/>
</dbReference>
<dbReference type="InterPro" id="IPR011978">
    <property type="entry name" value="YgfB-like"/>
</dbReference>
<name>A0A917FKV5_9GAMM</name>
<evidence type="ECO:0000313" key="2">
    <source>
        <dbReference type="EMBL" id="GGF89943.1"/>
    </source>
</evidence>
<accession>A0A917FKV5</accession>
<dbReference type="AlphaFoldDB" id="A0A917FKV5"/>